<dbReference type="AlphaFoldDB" id="A0A1K0G7Y4"/>
<evidence type="ECO:0000313" key="3">
    <source>
        <dbReference type="Proteomes" id="UP000179920"/>
    </source>
</evidence>
<feature type="transmembrane region" description="Helical" evidence="1">
    <location>
        <begin position="65"/>
        <end position="86"/>
    </location>
</feature>
<gene>
    <name evidence="2" type="ORF">UBRO_06472</name>
</gene>
<proteinExistence type="predicted"/>
<keyword evidence="1" id="KW-0472">Membrane</keyword>
<dbReference type="Pfam" id="PF08592">
    <property type="entry name" value="Anthrone_oxy"/>
    <property type="match status" value="1"/>
</dbReference>
<sequence>MFAPVVALVGLTGSGIVSGLALSYPLLINTHFIDQQGANISPPTPWVANLDTAQRLTLWERAYKAGLMTIPTLSLLVSACLTTFALTHGTNNTSSLAQHLDVNWELRKRLLLASAALTSSVLPFTVVAMLPINKKLMALRKAANNKEPVNENEVDSLFKKWARLQNVRVTASVSSFVLALYSFIAV</sequence>
<accession>A0A1K0G7Y4</accession>
<dbReference type="EMBL" id="LT558127">
    <property type="protein sequence ID" value="SAM83822.1"/>
    <property type="molecule type" value="Genomic_DNA"/>
</dbReference>
<evidence type="ECO:0000256" key="1">
    <source>
        <dbReference type="SAM" id="Phobius"/>
    </source>
</evidence>
<feature type="transmembrane region" description="Helical" evidence="1">
    <location>
        <begin position="167"/>
        <end position="184"/>
    </location>
</feature>
<feature type="transmembrane region" description="Helical" evidence="1">
    <location>
        <begin position="110"/>
        <end position="132"/>
    </location>
</feature>
<dbReference type="InterPro" id="IPR013901">
    <property type="entry name" value="Anthrone_oxy"/>
</dbReference>
<dbReference type="Proteomes" id="UP000179920">
    <property type="component" value="Chromosome XI"/>
</dbReference>
<feature type="transmembrane region" description="Helical" evidence="1">
    <location>
        <begin position="6"/>
        <end position="27"/>
    </location>
</feature>
<organism evidence="2 3">
    <name type="scientific">Ustilago bromivora</name>
    <dbReference type="NCBI Taxonomy" id="307758"/>
    <lineage>
        <taxon>Eukaryota</taxon>
        <taxon>Fungi</taxon>
        <taxon>Dikarya</taxon>
        <taxon>Basidiomycota</taxon>
        <taxon>Ustilaginomycotina</taxon>
        <taxon>Ustilaginomycetes</taxon>
        <taxon>Ustilaginales</taxon>
        <taxon>Ustilaginaceae</taxon>
        <taxon>Ustilago</taxon>
    </lineage>
</organism>
<evidence type="ECO:0008006" key="4">
    <source>
        <dbReference type="Google" id="ProtNLM"/>
    </source>
</evidence>
<dbReference type="PANTHER" id="PTHR36535">
    <property type="entry name" value="YALI0E30327P"/>
    <property type="match status" value="1"/>
</dbReference>
<keyword evidence="1" id="KW-1133">Transmembrane helix</keyword>
<dbReference type="OrthoDB" id="5954308at2759"/>
<dbReference type="PANTHER" id="PTHR36535:SF1">
    <property type="entry name" value="DUF1772 DOMAIN-CONTAINING PROTEIN"/>
    <property type="match status" value="1"/>
</dbReference>
<reference evidence="3" key="1">
    <citation type="submission" date="2016-04" db="EMBL/GenBank/DDBJ databases">
        <authorList>
            <person name="Guldener U."/>
            <person name="Guldener U."/>
        </authorList>
    </citation>
    <scope>NUCLEOTIDE SEQUENCE [LARGE SCALE GENOMIC DNA]</scope>
    <source>
        <strain evidence="3">UB2112</strain>
    </source>
</reference>
<evidence type="ECO:0000313" key="2">
    <source>
        <dbReference type="EMBL" id="SAM83822.1"/>
    </source>
</evidence>
<protein>
    <recommendedName>
        <fullName evidence="4">DUF1772-domain-containing protein</fullName>
    </recommendedName>
</protein>
<keyword evidence="1" id="KW-0812">Transmembrane</keyword>
<name>A0A1K0G7Y4_9BASI</name>